<dbReference type="AlphaFoldDB" id="A0A418XCX7"/>
<keyword evidence="2" id="KW-1185">Reference proteome</keyword>
<dbReference type="RefSeq" id="WP_119956054.1">
    <property type="nucleotide sequence ID" value="NZ_QYUR01000006.1"/>
</dbReference>
<evidence type="ECO:0000313" key="2">
    <source>
        <dbReference type="Proteomes" id="UP000284021"/>
    </source>
</evidence>
<organism evidence="1 2">
    <name type="scientific">Pseudomonas cavernicola</name>
    <dbReference type="NCBI Taxonomy" id="2320866"/>
    <lineage>
        <taxon>Bacteria</taxon>
        <taxon>Pseudomonadati</taxon>
        <taxon>Pseudomonadota</taxon>
        <taxon>Gammaproteobacteria</taxon>
        <taxon>Pseudomonadales</taxon>
        <taxon>Pseudomonadaceae</taxon>
        <taxon>Pseudomonas</taxon>
    </lineage>
</organism>
<dbReference type="Proteomes" id="UP000284021">
    <property type="component" value="Unassembled WGS sequence"/>
</dbReference>
<name>A0A418XCX7_9PSED</name>
<proteinExistence type="predicted"/>
<protein>
    <submittedName>
        <fullName evidence="1">Uncharacterized protein</fullName>
    </submittedName>
</protein>
<evidence type="ECO:0000313" key="1">
    <source>
        <dbReference type="EMBL" id="RJG10372.1"/>
    </source>
</evidence>
<dbReference type="OrthoDB" id="6989154at2"/>
<reference evidence="1 2" key="1">
    <citation type="submission" date="2018-09" db="EMBL/GenBank/DDBJ databases">
        <authorList>
            <person name="Zhu H."/>
        </authorList>
    </citation>
    <scope>NUCLEOTIDE SEQUENCE [LARGE SCALE GENOMIC DNA]</scope>
    <source>
        <strain evidence="1 2">K1S02-6</strain>
    </source>
</reference>
<dbReference type="EMBL" id="QYUR01000006">
    <property type="protein sequence ID" value="RJG10372.1"/>
    <property type="molecule type" value="Genomic_DNA"/>
</dbReference>
<accession>A0A418XCX7</accession>
<gene>
    <name evidence="1" type="ORF">D3879_20370</name>
</gene>
<sequence>MQNHPLLTQEELDFIQSLLGNPSLGSQLSTPSLRVDGGTQTKDLLTRLAAQDQLTIEAHFNGERITFPLQLVEDEFHALHLELGVPNIVEQGSADRPWRLPLAEPIGLLDENGAQSGLWLHSVSLSGMLVEVRNQTQPPKRFTLWLPLPGQEPIELRGILARTTEQRLIAYRLSRGKTQHSERLRQFIFQQHRRLNPITTSA</sequence>
<comment type="caution">
    <text evidence="1">The sequence shown here is derived from an EMBL/GenBank/DDBJ whole genome shotgun (WGS) entry which is preliminary data.</text>
</comment>